<evidence type="ECO:0000259" key="3">
    <source>
        <dbReference type="PROSITE" id="PS50975"/>
    </source>
</evidence>
<feature type="domain" description="ATP-grasp" evidence="3">
    <location>
        <begin position="105"/>
        <end position="289"/>
    </location>
</feature>
<feature type="transmembrane region" description="Helical" evidence="2">
    <location>
        <begin position="59"/>
        <end position="77"/>
    </location>
</feature>
<evidence type="ECO:0000256" key="2">
    <source>
        <dbReference type="SAM" id="Phobius"/>
    </source>
</evidence>
<dbReference type="InterPro" id="IPR011761">
    <property type="entry name" value="ATP-grasp"/>
</dbReference>
<keyword evidence="2" id="KW-0472">Membrane</keyword>
<reference evidence="4" key="1">
    <citation type="journal article" date="2014" name="Genome Biol. Evol.">
        <title>Pangenome evidence for extensive interdomain horizontal transfer affecting lineage core and shell genes in uncultured planktonic thaumarchaeota and euryarchaeota.</title>
        <authorList>
            <person name="Deschamps P."/>
            <person name="Zivanovic Y."/>
            <person name="Moreira D."/>
            <person name="Rodriguez-Valera F."/>
            <person name="Lopez-Garcia P."/>
        </authorList>
    </citation>
    <scope>NUCLEOTIDE SEQUENCE</scope>
</reference>
<dbReference type="PROSITE" id="PS50975">
    <property type="entry name" value="ATP_GRASP"/>
    <property type="match status" value="1"/>
</dbReference>
<proteinExistence type="predicted"/>
<accession>A0A075HDR7</accession>
<dbReference type="Gene3D" id="3.30.1490.20">
    <property type="entry name" value="ATP-grasp fold, A domain"/>
    <property type="match status" value="1"/>
</dbReference>
<dbReference type="EMBL" id="KF900990">
    <property type="protein sequence ID" value="AIF14044.1"/>
    <property type="molecule type" value="Genomic_DNA"/>
</dbReference>
<name>A0A075HDR7_9EURY</name>
<sequence>MRSRRNLTGRLTATSGCCARSVPLLANWLIAHKPCRAMLWRQWRLCVGWLKRWRYWEFWPPWFFYLPLLPSLFLLAVRYRGALMVTAVNPGITRHGRFIVNRKSKKLAALPRRAVPPFVLLRAADGLAERLAQARAFAAAQGLPLVLKPDLGGRGSGVWIVRSLAGLERDVALVDYDVLLQAFAPGEEYGVFWVRAPGRERGRIVSITRKALPSVVGDGVCTVAQLVLAHPRVVCFAPLLLRNLGRRAHEIPAAGERVVVGELGTHSRGALFRDARGCRTAALERAIAGLAAAQEGFHFGRFDIRVVSEAALRRGEGLQVLELNALGAEMTHIWDPRLGLRSGWRTLRWQWQLAFHIGWRNRRAGAPGASIGEAVRELAELWALHQRHEAASSRRSPQAVSR</sequence>
<dbReference type="GO" id="GO:0005524">
    <property type="term" value="F:ATP binding"/>
    <property type="evidence" value="ECO:0007669"/>
    <property type="project" value="UniProtKB-UniRule"/>
</dbReference>
<dbReference type="SUPFAM" id="SSF56059">
    <property type="entry name" value="Glutathione synthetase ATP-binding domain-like"/>
    <property type="match status" value="1"/>
</dbReference>
<keyword evidence="1" id="KW-0547">Nucleotide-binding</keyword>
<keyword evidence="1" id="KW-0067">ATP-binding</keyword>
<evidence type="ECO:0000256" key="1">
    <source>
        <dbReference type="PROSITE-ProRule" id="PRU00409"/>
    </source>
</evidence>
<keyword evidence="4" id="KW-0378">Hydrolase</keyword>
<dbReference type="GO" id="GO:0016787">
    <property type="term" value="F:hydrolase activity"/>
    <property type="evidence" value="ECO:0007669"/>
    <property type="project" value="UniProtKB-KW"/>
</dbReference>
<organism evidence="4">
    <name type="scientific">uncultured marine group II/III euryarchaeote KM3_65_G10</name>
    <dbReference type="NCBI Taxonomy" id="1456480"/>
    <lineage>
        <taxon>Archaea</taxon>
        <taxon>Methanobacteriati</taxon>
        <taxon>Methanobacteriota</taxon>
        <taxon>environmental samples</taxon>
    </lineage>
</organism>
<dbReference type="InterPro" id="IPR013815">
    <property type="entry name" value="ATP_grasp_subdomain_1"/>
</dbReference>
<keyword evidence="2" id="KW-1133">Transmembrane helix</keyword>
<dbReference type="AlphaFoldDB" id="A0A075HDR7"/>
<dbReference type="GO" id="GO:0046872">
    <property type="term" value="F:metal ion binding"/>
    <property type="evidence" value="ECO:0007669"/>
    <property type="project" value="InterPro"/>
</dbReference>
<protein>
    <submittedName>
        <fullName evidence="4">Alpha/beta hydrolase fold containing protein</fullName>
    </submittedName>
</protein>
<evidence type="ECO:0000313" key="4">
    <source>
        <dbReference type="EMBL" id="AIF14044.1"/>
    </source>
</evidence>
<keyword evidence="2" id="KW-0812">Transmembrane</keyword>